<evidence type="ECO:0000313" key="2">
    <source>
        <dbReference type="Proteomes" id="UP000037239"/>
    </source>
</evidence>
<comment type="caution">
    <text evidence="1">The sequence shown here is derived from an EMBL/GenBank/DDBJ whole genome shotgun (WGS) entry which is preliminary data.</text>
</comment>
<proteinExistence type="predicted"/>
<evidence type="ECO:0000313" key="1">
    <source>
        <dbReference type="EMBL" id="KOA51656.1"/>
    </source>
</evidence>
<accession>A0AB34TBU6</accession>
<protein>
    <submittedName>
        <fullName evidence="1">Uncharacterized protein</fullName>
    </submittedName>
</protein>
<dbReference type="Proteomes" id="UP000037239">
    <property type="component" value="Unassembled WGS sequence"/>
</dbReference>
<dbReference type="RefSeq" id="WP_052825802.1">
    <property type="nucleotide sequence ID" value="NZ_AWFK01000003.1"/>
</dbReference>
<organism evidence="1 2">
    <name type="scientific">Bifidobacterium animalis subsp. animalis MCC 0483</name>
    <dbReference type="NCBI Taxonomy" id="1365955"/>
    <lineage>
        <taxon>Bacteria</taxon>
        <taxon>Bacillati</taxon>
        <taxon>Actinomycetota</taxon>
        <taxon>Actinomycetes</taxon>
        <taxon>Bifidobacteriales</taxon>
        <taxon>Bifidobacteriaceae</taxon>
        <taxon>Bifidobacterium</taxon>
    </lineage>
</organism>
<dbReference type="EMBL" id="AWFK01000003">
    <property type="protein sequence ID" value="KOA51656.1"/>
    <property type="molecule type" value="Genomic_DNA"/>
</dbReference>
<gene>
    <name evidence="1" type="ORF">BAAM0483_01410</name>
</gene>
<reference evidence="1 2" key="1">
    <citation type="journal article" date="2015" name="Int J Genomics">
        <title>Comparative Genomics Revealed Genetic Diversity and Species/Strain-Level Differences in Carbohydrate Metabolism of Three Probiotic Bifidobacterial Species.</title>
        <authorList>
            <person name="Odamaki T."/>
            <person name="Horigome A."/>
            <person name="Sugahara H."/>
            <person name="Hashikura N."/>
            <person name="Minami J."/>
            <person name="Xiao J.Z."/>
            <person name="Abe F."/>
        </authorList>
    </citation>
    <scope>NUCLEOTIDE SEQUENCE [LARGE SCALE GENOMIC DNA]</scope>
    <source>
        <strain evidence="1 2">MCC 0483</strain>
    </source>
</reference>
<sequence>MFDCNPFKHVIGRRVVVSARNHVWRGTLTAYRDEWITLTDAEYVDAHSTRSVDGTLMLPEDHIDYLQVGWETRA</sequence>
<name>A0AB34TBU6_9BIFI</name>
<dbReference type="AlphaFoldDB" id="A0AB34TBU6"/>